<dbReference type="AlphaFoldDB" id="A0A919YTX4"/>
<evidence type="ECO:0000313" key="2">
    <source>
        <dbReference type="Proteomes" id="UP000683139"/>
    </source>
</evidence>
<dbReference type="Gene3D" id="3.30.460.10">
    <property type="entry name" value="Beta Polymerase, domain 2"/>
    <property type="match status" value="1"/>
</dbReference>
<dbReference type="RefSeq" id="WP_213516315.1">
    <property type="nucleotide sequence ID" value="NZ_BOSE01000005.1"/>
</dbReference>
<gene>
    <name evidence="1" type="ORF">J40TS1_28580</name>
</gene>
<dbReference type="EMBL" id="BOSE01000005">
    <property type="protein sequence ID" value="GIP17216.1"/>
    <property type="molecule type" value="Genomic_DNA"/>
</dbReference>
<evidence type="ECO:0000313" key="1">
    <source>
        <dbReference type="EMBL" id="GIP17216.1"/>
    </source>
</evidence>
<dbReference type="Proteomes" id="UP000683139">
    <property type="component" value="Unassembled WGS sequence"/>
</dbReference>
<dbReference type="InterPro" id="IPR043519">
    <property type="entry name" value="NT_sf"/>
</dbReference>
<comment type="caution">
    <text evidence="1">The sequence shown here is derived from an EMBL/GenBank/DDBJ whole genome shotgun (WGS) entry which is preliminary data.</text>
</comment>
<proteinExistence type="predicted"/>
<organism evidence="1 2">
    <name type="scientific">Paenibacillus montaniterrae</name>
    <dbReference type="NCBI Taxonomy" id="429341"/>
    <lineage>
        <taxon>Bacteria</taxon>
        <taxon>Bacillati</taxon>
        <taxon>Bacillota</taxon>
        <taxon>Bacilli</taxon>
        <taxon>Bacillales</taxon>
        <taxon>Paenibacillaceae</taxon>
        <taxon>Paenibacillus</taxon>
    </lineage>
</organism>
<reference evidence="1" key="1">
    <citation type="submission" date="2021-03" db="EMBL/GenBank/DDBJ databases">
        <title>Antimicrobial resistance genes in bacteria isolated from Japanese honey, and their potential for conferring macrolide and lincosamide resistance in the American foulbrood pathogen Paenibacillus larvae.</title>
        <authorList>
            <person name="Okamoto M."/>
            <person name="Kumagai M."/>
            <person name="Kanamori H."/>
            <person name="Takamatsu D."/>
        </authorList>
    </citation>
    <scope>NUCLEOTIDE SEQUENCE</scope>
    <source>
        <strain evidence="1">J40TS1</strain>
    </source>
</reference>
<protein>
    <submittedName>
        <fullName evidence="1">Uncharacterized protein</fullName>
    </submittedName>
</protein>
<sequence length="265" mass="30128">MTYKAKLLHRLDEIAKSLEQCGGALALLGLGSVGVERERIDEFSDLDFFVIAQTGCKQRFIDQLDWLENVHPLGFSFKNCEIGYKILFDDGIYGEYAVFEEKELDDARYTGGKIIWQHASFNNEGIVTGKAPIPSIRANSIDHVIVEAVTNLYVGLGRYLRGEKLSAYRFIQVYPIDGLLTIMHLLEKEVSYFPDAFGNERRLERRFPSFASRLGDIVQGYNRTPQAALCLLAYLEEIYPVSPRMSHEIRRLAQRCINQDGMSTS</sequence>
<name>A0A919YTX4_9BACL</name>
<keyword evidence="2" id="KW-1185">Reference proteome</keyword>
<accession>A0A919YTX4</accession>